<accession>A0A218Y1K5</accession>
<keyword evidence="4" id="KW-1185">Reference proteome</keyword>
<evidence type="ECO:0000313" key="1">
    <source>
        <dbReference type="EMBL" id="OWM91185.1"/>
    </source>
</evidence>
<evidence type="ECO:0000313" key="2">
    <source>
        <dbReference type="EMBL" id="PKI55387.1"/>
    </source>
</evidence>
<comment type="caution">
    <text evidence="1">The sequence shown here is derived from an EMBL/GenBank/DDBJ whole genome shotgun (WGS) entry which is preliminary data.</text>
</comment>
<reference evidence="1" key="2">
    <citation type="submission" date="2017-06" db="EMBL/GenBank/DDBJ databases">
        <title>The pomegranate genome and the genomics of punicalagin biosynthesis.</title>
        <authorList>
            <person name="Xu C."/>
        </authorList>
    </citation>
    <scope>NUCLEOTIDE SEQUENCE [LARGE SCALE GENOMIC DNA]</scope>
    <source>
        <tissue evidence="1">Fresh leaf</tissue>
    </source>
</reference>
<organism evidence="1 3">
    <name type="scientific">Punica granatum</name>
    <name type="common">Pomegranate</name>
    <dbReference type="NCBI Taxonomy" id="22663"/>
    <lineage>
        <taxon>Eukaryota</taxon>
        <taxon>Viridiplantae</taxon>
        <taxon>Streptophyta</taxon>
        <taxon>Embryophyta</taxon>
        <taxon>Tracheophyta</taxon>
        <taxon>Spermatophyta</taxon>
        <taxon>Magnoliopsida</taxon>
        <taxon>eudicotyledons</taxon>
        <taxon>Gunneridae</taxon>
        <taxon>Pentapetalae</taxon>
        <taxon>rosids</taxon>
        <taxon>malvids</taxon>
        <taxon>Myrtales</taxon>
        <taxon>Lythraceae</taxon>
        <taxon>Punica</taxon>
    </lineage>
</organism>
<name>A0A218Y1K5_PUNGR</name>
<protein>
    <submittedName>
        <fullName evidence="1">Uncharacterized protein</fullName>
    </submittedName>
</protein>
<dbReference type="AlphaFoldDB" id="A0A218Y1K5"/>
<evidence type="ECO:0000313" key="3">
    <source>
        <dbReference type="Proteomes" id="UP000197138"/>
    </source>
</evidence>
<dbReference type="Proteomes" id="UP000233551">
    <property type="component" value="Unassembled WGS sequence"/>
</dbReference>
<dbReference type="EMBL" id="MTKT01000299">
    <property type="protein sequence ID" value="OWM91185.1"/>
    <property type="molecule type" value="Genomic_DNA"/>
</dbReference>
<gene>
    <name evidence="1" type="ORF">CDL15_Pgr000128</name>
    <name evidence="2" type="ORF">CRG98_024238</name>
</gene>
<proteinExistence type="predicted"/>
<evidence type="ECO:0000313" key="4">
    <source>
        <dbReference type="Proteomes" id="UP000233551"/>
    </source>
</evidence>
<reference evidence="2 4" key="3">
    <citation type="submission" date="2017-11" db="EMBL/GenBank/DDBJ databases">
        <title>De-novo sequencing of pomegranate (Punica granatum L.) genome.</title>
        <authorList>
            <person name="Akparov Z."/>
            <person name="Amiraslanov A."/>
            <person name="Hajiyeva S."/>
            <person name="Abbasov M."/>
            <person name="Kaur K."/>
            <person name="Hamwieh A."/>
            <person name="Solovyev V."/>
            <person name="Salamov A."/>
            <person name="Braich B."/>
            <person name="Kosarev P."/>
            <person name="Mahmoud A."/>
            <person name="Hajiyev E."/>
            <person name="Babayeva S."/>
            <person name="Izzatullayeva V."/>
            <person name="Mammadov A."/>
            <person name="Mammadov A."/>
            <person name="Sharifova S."/>
            <person name="Ojaghi J."/>
            <person name="Eynullazada K."/>
            <person name="Bayramov B."/>
            <person name="Abdulazimova A."/>
            <person name="Shahmuradov I."/>
        </authorList>
    </citation>
    <scope>NUCLEOTIDE SEQUENCE [LARGE SCALE GENOMIC DNA]</scope>
    <source>
        <strain evidence="2">AG2017</strain>
        <strain evidence="4">cv. AG2017</strain>
        <tissue evidence="2">Leaf</tissue>
    </source>
</reference>
<dbReference type="EMBL" id="PGOL01001705">
    <property type="protein sequence ID" value="PKI55387.1"/>
    <property type="molecule type" value="Genomic_DNA"/>
</dbReference>
<dbReference type="Proteomes" id="UP000197138">
    <property type="component" value="Unassembled WGS sequence"/>
</dbReference>
<reference evidence="3" key="1">
    <citation type="journal article" date="2017" name="Plant J.">
        <title>The pomegranate (Punica granatum L.) genome and the genomics of punicalagin biosynthesis.</title>
        <authorList>
            <person name="Qin G."/>
            <person name="Xu C."/>
            <person name="Ming R."/>
            <person name="Tang H."/>
            <person name="Guyot R."/>
            <person name="Kramer E.M."/>
            <person name="Hu Y."/>
            <person name="Yi X."/>
            <person name="Qi Y."/>
            <person name="Xu X."/>
            <person name="Gao Z."/>
            <person name="Pan H."/>
            <person name="Jian J."/>
            <person name="Tian Y."/>
            <person name="Yue Z."/>
            <person name="Xu Y."/>
        </authorList>
    </citation>
    <scope>NUCLEOTIDE SEQUENCE [LARGE SCALE GENOMIC DNA]</scope>
    <source>
        <strain evidence="3">cv. Dabenzi</strain>
    </source>
</reference>
<sequence>MNPSYPRLPQTFPSHSTCIPLYRPYCLPPDALTTPAIPCRALAAPAVLNRKRPTLPSTVRALWPNPRRASSPLFPKHPFYADVHGSSSLPFLSFQQLMRSAISKVLDEPPGTNGYNLTPTLLTKARSMHAGESIDS</sequence>